<feature type="transmembrane region" description="Helical" evidence="6">
    <location>
        <begin position="294"/>
        <end position="315"/>
    </location>
</feature>
<evidence type="ECO:0008006" key="9">
    <source>
        <dbReference type="Google" id="ProtNLM"/>
    </source>
</evidence>
<keyword evidence="4 6" id="KW-1133">Transmembrane helix</keyword>
<proteinExistence type="predicted"/>
<dbReference type="Proteomes" id="UP000178098">
    <property type="component" value="Unassembled WGS sequence"/>
</dbReference>
<feature type="transmembrane region" description="Helical" evidence="6">
    <location>
        <begin position="218"/>
        <end position="237"/>
    </location>
</feature>
<evidence type="ECO:0000256" key="5">
    <source>
        <dbReference type="ARBA" id="ARBA00023136"/>
    </source>
</evidence>
<feature type="transmembrane region" description="Helical" evidence="6">
    <location>
        <begin position="388"/>
        <end position="408"/>
    </location>
</feature>
<dbReference type="InterPro" id="IPR050833">
    <property type="entry name" value="Poly_Biosynth_Transport"/>
</dbReference>
<feature type="transmembrane region" description="Helical" evidence="6">
    <location>
        <begin position="97"/>
        <end position="114"/>
    </location>
</feature>
<evidence type="ECO:0000256" key="3">
    <source>
        <dbReference type="ARBA" id="ARBA00022692"/>
    </source>
</evidence>
<evidence type="ECO:0000313" key="8">
    <source>
        <dbReference type="Proteomes" id="UP000178098"/>
    </source>
</evidence>
<protein>
    <recommendedName>
        <fullName evidence="9">Polysaccharide biosynthesis protein C-terminal domain-containing protein</fullName>
    </recommendedName>
</protein>
<dbReference type="GO" id="GO:0005886">
    <property type="term" value="C:plasma membrane"/>
    <property type="evidence" value="ECO:0007669"/>
    <property type="project" value="UniProtKB-SubCell"/>
</dbReference>
<accession>A0A1F7HE14</accession>
<evidence type="ECO:0000256" key="2">
    <source>
        <dbReference type="ARBA" id="ARBA00022475"/>
    </source>
</evidence>
<comment type="subcellular location">
    <subcellularLocation>
        <location evidence="1">Cell membrane</location>
        <topology evidence="1">Multi-pass membrane protein</topology>
    </subcellularLocation>
</comment>
<dbReference type="AlphaFoldDB" id="A0A1F7HE14"/>
<dbReference type="EMBL" id="MFZT01000046">
    <property type="protein sequence ID" value="OGK29499.1"/>
    <property type="molecule type" value="Genomic_DNA"/>
</dbReference>
<feature type="transmembrane region" description="Helical" evidence="6">
    <location>
        <begin position="179"/>
        <end position="198"/>
    </location>
</feature>
<feature type="transmembrane region" description="Helical" evidence="6">
    <location>
        <begin position="12"/>
        <end position="31"/>
    </location>
</feature>
<dbReference type="PANTHER" id="PTHR30250">
    <property type="entry name" value="PST FAMILY PREDICTED COLANIC ACID TRANSPORTER"/>
    <property type="match status" value="1"/>
</dbReference>
<organism evidence="7 8">
    <name type="scientific">Candidatus Roizmanbacteria bacterium RIFCSPHIGHO2_02_FULL_43_11</name>
    <dbReference type="NCBI Taxonomy" id="1802043"/>
    <lineage>
        <taxon>Bacteria</taxon>
        <taxon>Candidatus Roizmaniibacteriota</taxon>
    </lineage>
</organism>
<keyword evidence="2" id="KW-1003">Cell membrane</keyword>
<feature type="transmembrane region" description="Helical" evidence="6">
    <location>
        <begin position="51"/>
        <end position="69"/>
    </location>
</feature>
<evidence type="ECO:0000256" key="1">
    <source>
        <dbReference type="ARBA" id="ARBA00004651"/>
    </source>
</evidence>
<feature type="transmembrane region" description="Helical" evidence="6">
    <location>
        <begin position="365"/>
        <end position="382"/>
    </location>
</feature>
<evidence type="ECO:0000313" key="7">
    <source>
        <dbReference type="EMBL" id="OGK29499.1"/>
    </source>
</evidence>
<feature type="transmembrane region" description="Helical" evidence="6">
    <location>
        <begin position="120"/>
        <end position="141"/>
    </location>
</feature>
<gene>
    <name evidence="7" type="ORF">A3D08_00950</name>
</gene>
<evidence type="ECO:0000256" key="6">
    <source>
        <dbReference type="SAM" id="Phobius"/>
    </source>
</evidence>
<sequence length="415" mass="45861">MLGRILRNKFIKGGFLLSVSTVIVNFFHYFFHVLSARAVGPVGYGEIVSVFSYLAIASIPFSTIPAMLIRRLGYAGKRRAEVARAIEIWALFKLKQWWLLAVVLFLLAFVIPSVTKLSLAASFILVFAVYFGLMNTVYMALLNGLQLFAEASIVAVISAGIKLSGAAIAFIGFAGLRGIYTGLGASILFGILYGRHILTHQKQHPKKTYTFDRRLRSVLLETSTLLTSFSLLGIVFLGNVDIIYVKKFFPDDQAGIYGAWSLFAKTLFYFLGPINALTLIFFSAKETKKNQTKTMYAVLCLLVLTGISAWGLYTIFSRQLVAVILGKEFSVIAQLLPQAAIFGILYAACNIMNNYFVARKHKAQIVGFLAVPIYIVSLFFMGTSVQSIIQVNISYSAALAGAYIFIFLSSRYKTA</sequence>
<feature type="transmembrane region" description="Helical" evidence="6">
    <location>
        <begin position="257"/>
        <end position="282"/>
    </location>
</feature>
<reference evidence="7 8" key="1">
    <citation type="journal article" date="2016" name="Nat. Commun.">
        <title>Thousands of microbial genomes shed light on interconnected biogeochemical processes in an aquifer system.</title>
        <authorList>
            <person name="Anantharaman K."/>
            <person name="Brown C.T."/>
            <person name="Hug L.A."/>
            <person name="Sharon I."/>
            <person name="Castelle C.J."/>
            <person name="Probst A.J."/>
            <person name="Thomas B.C."/>
            <person name="Singh A."/>
            <person name="Wilkins M.J."/>
            <person name="Karaoz U."/>
            <person name="Brodie E.L."/>
            <person name="Williams K.H."/>
            <person name="Hubbard S.S."/>
            <person name="Banfield J.F."/>
        </authorList>
    </citation>
    <scope>NUCLEOTIDE SEQUENCE [LARGE SCALE GENOMIC DNA]</scope>
</reference>
<comment type="caution">
    <text evidence="7">The sequence shown here is derived from an EMBL/GenBank/DDBJ whole genome shotgun (WGS) entry which is preliminary data.</text>
</comment>
<dbReference type="PANTHER" id="PTHR30250:SF11">
    <property type="entry name" value="O-ANTIGEN TRANSPORTER-RELATED"/>
    <property type="match status" value="1"/>
</dbReference>
<keyword evidence="3 6" id="KW-0812">Transmembrane</keyword>
<evidence type="ECO:0000256" key="4">
    <source>
        <dbReference type="ARBA" id="ARBA00022989"/>
    </source>
</evidence>
<name>A0A1F7HE14_9BACT</name>
<feature type="transmembrane region" description="Helical" evidence="6">
    <location>
        <begin position="335"/>
        <end position="353"/>
    </location>
</feature>
<keyword evidence="5 6" id="KW-0472">Membrane</keyword>
<feature type="transmembrane region" description="Helical" evidence="6">
    <location>
        <begin position="153"/>
        <end position="173"/>
    </location>
</feature>